<comment type="cofactor">
    <cofactor evidence="1 5">
        <name>heme</name>
        <dbReference type="ChEBI" id="CHEBI:30413"/>
    </cofactor>
</comment>
<evidence type="ECO:0000256" key="2">
    <source>
        <dbReference type="ARBA" id="ARBA00010617"/>
    </source>
</evidence>
<dbReference type="PRINTS" id="PR00385">
    <property type="entry name" value="P450"/>
</dbReference>
<dbReference type="Gene3D" id="1.10.630.10">
    <property type="entry name" value="Cytochrome P450"/>
    <property type="match status" value="1"/>
</dbReference>
<dbReference type="AlphaFoldDB" id="A0A9P8T365"/>
<keyword evidence="7" id="KW-1133">Transmembrane helix</keyword>
<organism evidence="8 9">
    <name type="scientific">Wickerhamomyces mucosus</name>
    <dbReference type="NCBI Taxonomy" id="1378264"/>
    <lineage>
        <taxon>Eukaryota</taxon>
        <taxon>Fungi</taxon>
        <taxon>Dikarya</taxon>
        <taxon>Ascomycota</taxon>
        <taxon>Saccharomycotina</taxon>
        <taxon>Saccharomycetes</taxon>
        <taxon>Phaffomycetales</taxon>
        <taxon>Wickerhamomycetaceae</taxon>
        <taxon>Wickerhamomyces</taxon>
    </lineage>
</organism>
<evidence type="ECO:0000256" key="1">
    <source>
        <dbReference type="ARBA" id="ARBA00001971"/>
    </source>
</evidence>
<dbReference type="CDD" id="cd11070">
    <property type="entry name" value="CYP56-like"/>
    <property type="match status" value="1"/>
</dbReference>
<evidence type="ECO:0000256" key="5">
    <source>
        <dbReference type="PIRSR" id="PIRSR602403-1"/>
    </source>
</evidence>
<dbReference type="GO" id="GO:0020037">
    <property type="term" value="F:heme binding"/>
    <property type="evidence" value="ECO:0007669"/>
    <property type="project" value="InterPro"/>
</dbReference>
<evidence type="ECO:0008006" key="10">
    <source>
        <dbReference type="Google" id="ProtNLM"/>
    </source>
</evidence>
<dbReference type="InterPro" id="IPR036396">
    <property type="entry name" value="Cyt_P450_sf"/>
</dbReference>
<dbReference type="Pfam" id="PF00067">
    <property type="entry name" value="p450"/>
    <property type="match status" value="1"/>
</dbReference>
<dbReference type="InterPro" id="IPR017972">
    <property type="entry name" value="Cyt_P450_CS"/>
</dbReference>
<proteinExistence type="inferred from homology"/>
<keyword evidence="3 5" id="KW-0479">Metal-binding</keyword>
<dbReference type="PRINTS" id="PR00465">
    <property type="entry name" value="EP450IV"/>
</dbReference>
<feature type="binding site" description="axial binding residue" evidence="5">
    <location>
        <position position="443"/>
    </location>
    <ligand>
        <name>heme</name>
        <dbReference type="ChEBI" id="CHEBI:30413"/>
    </ligand>
    <ligandPart>
        <name>Fe</name>
        <dbReference type="ChEBI" id="CHEBI:18248"/>
    </ligandPart>
</feature>
<dbReference type="InterPro" id="IPR050121">
    <property type="entry name" value="Cytochrome_P450_monoxygenase"/>
</dbReference>
<keyword evidence="5 6" id="KW-0349">Heme</keyword>
<keyword evidence="6" id="KW-0503">Monooxygenase</keyword>
<keyword evidence="7" id="KW-0472">Membrane</keyword>
<reference evidence="8" key="2">
    <citation type="submission" date="2021-01" db="EMBL/GenBank/DDBJ databases">
        <authorList>
            <person name="Schikora-Tamarit M.A."/>
        </authorList>
    </citation>
    <scope>NUCLEOTIDE SEQUENCE</scope>
    <source>
        <strain evidence="8">CBS6341</strain>
    </source>
</reference>
<evidence type="ECO:0000256" key="6">
    <source>
        <dbReference type="RuleBase" id="RU000461"/>
    </source>
</evidence>
<dbReference type="PANTHER" id="PTHR24305">
    <property type="entry name" value="CYTOCHROME P450"/>
    <property type="match status" value="1"/>
</dbReference>
<feature type="transmembrane region" description="Helical" evidence="7">
    <location>
        <begin position="16"/>
        <end position="35"/>
    </location>
</feature>
<gene>
    <name evidence="8" type="ORF">WICMUC_005925</name>
</gene>
<dbReference type="GO" id="GO:0005506">
    <property type="term" value="F:iron ion binding"/>
    <property type="evidence" value="ECO:0007669"/>
    <property type="project" value="InterPro"/>
</dbReference>
<keyword evidence="6" id="KW-0560">Oxidoreductase</keyword>
<evidence type="ECO:0000313" key="8">
    <source>
        <dbReference type="EMBL" id="KAH3663486.1"/>
    </source>
</evidence>
<evidence type="ECO:0000256" key="7">
    <source>
        <dbReference type="SAM" id="Phobius"/>
    </source>
</evidence>
<reference evidence="8" key="1">
    <citation type="journal article" date="2021" name="Open Biol.">
        <title>Shared evolutionary footprints suggest mitochondrial oxidative damage underlies multiple complex I losses in fungi.</title>
        <authorList>
            <person name="Schikora-Tamarit M.A."/>
            <person name="Marcet-Houben M."/>
            <person name="Nosek J."/>
            <person name="Gabaldon T."/>
        </authorList>
    </citation>
    <scope>NUCLEOTIDE SEQUENCE</scope>
    <source>
        <strain evidence="8">CBS6341</strain>
    </source>
</reference>
<dbReference type="PANTHER" id="PTHR24305:SF223">
    <property type="entry name" value="CYTOCHROME P450-DIT2"/>
    <property type="match status" value="1"/>
</dbReference>
<dbReference type="SUPFAM" id="SSF48264">
    <property type="entry name" value="Cytochrome P450"/>
    <property type="match status" value="1"/>
</dbReference>
<dbReference type="GO" id="GO:0004497">
    <property type="term" value="F:monooxygenase activity"/>
    <property type="evidence" value="ECO:0007669"/>
    <property type="project" value="UniProtKB-KW"/>
</dbReference>
<sequence>MDYLIDNVQITDLVQIFKLGAFIVLTYLVISVVFAPSNFPKNIPTIPFYVSFLGTYTSMDQKDIYDKYLKEKLEKHGAVKIFFASRWNILVTRPEYLAQVFKDESTFAKSGNHEKIPYAVLSDYTGDNVISSHGEIWRQYRNIITQSIQFPELNPVIKNTEKFVHFLKYAIGDDKHFKTLAVGDFLQRLALANIGNSMLGINFNTLDIEEDSELHKRLKSVKAQIFKPLFMNFPILDILPIPSRIEARKEVANFRKYLSNKIKEEQEKSETKNSAAFKLYLSLKRGEITEKQFTDNIVIILVAGHENPQLFFTSLIYIMAKYPKIQKKLRKKFKNYSFDRLDEISFLNSVLFETLRLFPPLGQIINRKTSRDVLLGSDIHIPKNTYVGYNNFVTGRDSAYWGKDSNEFRPERWGVSNDEIFKNYKISKVYSRLSAFHGGRRACLGERFALYEARVFLKYLLENFTVRLDSSWNDRLTPAGPICPFMLKVKFLKIVD</sequence>
<dbReference type="InterPro" id="IPR002403">
    <property type="entry name" value="Cyt_P450_E_grp-IV"/>
</dbReference>
<protein>
    <recommendedName>
        <fullName evidence="10">Cytochrome P450</fullName>
    </recommendedName>
</protein>
<evidence type="ECO:0000256" key="3">
    <source>
        <dbReference type="ARBA" id="ARBA00022723"/>
    </source>
</evidence>
<keyword evidence="9" id="KW-1185">Reference proteome</keyword>
<dbReference type="FunFam" id="1.10.630.10:FF:000106">
    <property type="entry name" value="Cytochrome P450-DIT2"/>
    <property type="match status" value="1"/>
</dbReference>
<dbReference type="PROSITE" id="PS00086">
    <property type="entry name" value="CYTOCHROME_P450"/>
    <property type="match status" value="1"/>
</dbReference>
<comment type="similarity">
    <text evidence="2 6">Belongs to the cytochrome P450 family.</text>
</comment>
<keyword evidence="7" id="KW-0812">Transmembrane</keyword>
<accession>A0A9P8T365</accession>
<comment type="caution">
    <text evidence="8">The sequence shown here is derived from an EMBL/GenBank/DDBJ whole genome shotgun (WGS) entry which is preliminary data.</text>
</comment>
<dbReference type="Proteomes" id="UP000769528">
    <property type="component" value="Unassembled WGS sequence"/>
</dbReference>
<dbReference type="InterPro" id="IPR001128">
    <property type="entry name" value="Cyt_P450"/>
</dbReference>
<evidence type="ECO:0000313" key="9">
    <source>
        <dbReference type="Proteomes" id="UP000769528"/>
    </source>
</evidence>
<dbReference type="GO" id="GO:0016705">
    <property type="term" value="F:oxidoreductase activity, acting on paired donors, with incorporation or reduction of molecular oxygen"/>
    <property type="evidence" value="ECO:0007669"/>
    <property type="project" value="InterPro"/>
</dbReference>
<evidence type="ECO:0000256" key="4">
    <source>
        <dbReference type="ARBA" id="ARBA00023004"/>
    </source>
</evidence>
<dbReference type="EMBL" id="JAEUBF010001534">
    <property type="protein sequence ID" value="KAH3663486.1"/>
    <property type="molecule type" value="Genomic_DNA"/>
</dbReference>
<dbReference type="OrthoDB" id="1470350at2759"/>
<keyword evidence="4 5" id="KW-0408">Iron</keyword>
<name>A0A9P8T365_9ASCO</name>